<dbReference type="Proteomes" id="UP000253410">
    <property type="component" value="Unassembled WGS sequence"/>
</dbReference>
<evidence type="ECO:0000313" key="2">
    <source>
        <dbReference type="EMBL" id="RBL90393.1"/>
    </source>
</evidence>
<feature type="signal peptide" evidence="1">
    <location>
        <begin position="1"/>
        <end position="21"/>
    </location>
</feature>
<keyword evidence="3" id="KW-1185">Reference proteome</keyword>
<protein>
    <submittedName>
        <fullName evidence="2">Uncharacterized protein</fullName>
    </submittedName>
</protein>
<accession>A0A365XVQ2</accession>
<dbReference type="AlphaFoldDB" id="A0A365XVQ2"/>
<dbReference type="EMBL" id="QFFJ01000002">
    <property type="protein sequence ID" value="RBL90393.1"/>
    <property type="molecule type" value="Genomic_DNA"/>
</dbReference>
<evidence type="ECO:0000256" key="1">
    <source>
        <dbReference type="SAM" id="SignalP"/>
    </source>
</evidence>
<sequence>MKTLTYILISLLLLSATPASVEKKANAQGNVTIHVWYFHQGVVVGICDVPVFWPTVAIWGVETVNINCPSSFIVANVTEGQTLTASVWLNFTNYVTSDPLVVTADMIGAGAIDLIIEQ</sequence>
<name>A0A365XVQ2_9BACT</name>
<evidence type="ECO:0000313" key="3">
    <source>
        <dbReference type="Proteomes" id="UP000253410"/>
    </source>
</evidence>
<dbReference type="RefSeq" id="WP_113619142.1">
    <property type="nucleotide sequence ID" value="NZ_QFFJ01000002.1"/>
</dbReference>
<organism evidence="2 3">
    <name type="scientific">Chitinophaga flava</name>
    <dbReference type="NCBI Taxonomy" id="2259036"/>
    <lineage>
        <taxon>Bacteria</taxon>
        <taxon>Pseudomonadati</taxon>
        <taxon>Bacteroidota</taxon>
        <taxon>Chitinophagia</taxon>
        <taxon>Chitinophagales</taxon>
        <taxon>Chitinophagaceae</taxon>
        <taxon>Chitinophaga</taxon>
    </lineage>
</organism>
<comment type="caution">
    <text evidence="2">The sequence shown here is derived from an EMBL/GenBank/DDBJ whole genome shotgun (WGS) entry which is preliminary data.</text>
</comment>
<keyword evidence="1" id="KW-0732">Signal</keyword>
<reference evidence="2 3" key="1">
    <citation type="submission" date="2018-05" db="EMBL/GenBank/DDBJ databases">
        <title>Chitinophaga sp. K3CV102501T nov., isolated from isolated from a monsoon evergreen broad-leaved forest soil.</title>
        <authorList>
            <person name="Lv Y."/>
        </authorList>
    </citation>
    <scope>NUCLEOTIDE SEQUENCE [LARGE SCALE GENOMIC DNA]</scope>
    <source>
        <strain evidence="2 3">GDMCC 1.1325</strain>
    </source>
</reference>
<feature type="chain" id="PRO_5017073821" evidence="1">
    <location>
        <begin position="22"/>
        <end position="118"/>
    </location>
</feature>
<gene>
    <name evidence="2" type="ORF">DF182_28435</name>
</gene>
<proteinExistence type="predicted"/>